<feature type="region of interest" description="Disordered" evidence="1">
    <location>
        <begin position="1"/>
        <end position="114"/>
    </location>
</feature>
<comment type="caution">
    <text evidence="2">The sequence shown here is derived from an EMBL/GenBank/DDBJ whole genome shotgun (WGS) entry which is preliminary data.</text>
</comment>
<dbReference type="AlphaFoldDB" id="A0A329RST0"/>
<accession>A0A329RST0</accession>
<proteinExistence type="predicted"/>
<dbReference type="VEuPathDB" id="FungiDB:PC110_g15832"/>
<dbReference type="Proteomes" id="UP000251314">
    <property type="component" value="Unassembled WGS sequence"/>
</dbReference>
<feature type="compositionally biased region" description="Basic and acidic residues" evidence="1">
    <location>
        <begin position="105"/>
        <end position="114"/>
    </location>
</feature>
<keyword evidence="3" id="KW-1185">Reference proteome</keyword>
<evidence type="ECO:0000313" key="3">
    <source>
        <dbReference type="Proteomes" id="UP000251314"/>
    </source>
</evidence>
<reference evidence="2 3" key="1">
    <citation type="submission" date="2018-01" db="EMBL/GenBank/DDBJ databases">
        <title>Draft genome of the strawberry crown rot pathogen Phytophthora cactorum.</title>
        <authorList>
            <person name="Armitage A.D."/>
            <person name="Lysoe E."/>
            <person name="Nellist C.F."/>
            <person name="Harrison R.J."/>
            <person name="Brurberg M.B."/>
        </authorList>
    </citation>
    <scope>NUCLEOTIDE SEQUENCE [LARGE SCALE GENOMIC DNA]</scope>
    <source>
        <strain evidence="2 3">10300</strain>
    </source>
</reference>
<evidence type="ECO:0000313" key="2">
    <source>
        <dbReference type="EMBL" id="RAW27774.1"/>
    </source>
</evidence>
<sequence>MRSESQGSYGPHYVQATLGFEKDHSSDEDFTPGGEVGADEEDASETDTPNVKPARKGGKAGRRLEKETRRRISENVAMPETVERTETVETLETVETTEKANPSETSDKSSENKLETLSPHFHKRLSSRGHNLTPHLRSTRRPTIFTSAFAVSSQRQHTTETTRTRYLQVFAGVTGFFAEHTVSHNMLDLLGNHKARYCGCLARFAHCYAGGRRNFFQILIRNENPTHSHLTTRAEAASYLTTKTLPIDDQDGEDVKTLADARASPKQITNFLNKRIGEESEFGKKEAGKVISI</sequence>
<dbReference type="OrthoDB" id="127711at2759"/>
<name>A0A329RST0_9STRA</name>
<organism evidence="2 3">
    <name type="scientific">Phytophthora cactorum</name>
    <dbReference type="NCBI Taxonomy" id="29920"/>
    <lineage>
        <taxon>Eukaryota</taxon>
        <taxon>Sar</taxon>
        <taxon>Stramenopiles</taxon>
        <taxon>Oomycota</taxon>
        <taxon>Peronosporomycetes</taxon>
        <taxon>Peronosporales</taxon>
        <taxon>Peronosporaceae</taxon>
        <taxon>Phytophthora</taxon>
    </lineage>
</organism>
<feature type="compositionally biased region" description="Basic and acidic residues" evidence="1">
    <location>
        <begin position="62"/>
        <end position="73"/>
    </location>
</feature>
<gene>
    <name evidence="2" type="ORF">PC110_g15832</name>
</gene>
<protein>
    <submittedName>
        <fullName evidence="2">Uncharacterized protein</fullName>
    </submittedName>
</protein>
<evidence type="ECO:0000256" key="1">
    <source>
        <dbReference type="SAM" id="MobiDB-lite"/>
    </source>
</evidence>
<dbReference type="EMBL" id="MJFZ01000538">
    <property type="protein sequence ID" value="RAW27774.1"/>
    <property type="molecule type" value="Genomic_DNA"/>
</dbReference>